<comment type="subcellular location">
    <subcellularLocation>
        <location evidence="1">Membrane</location>
        <topology evidence="1">Multi-pass membrane protein</topology>
    </subcellularLocation>
</comment>
<feature type="transmembrane region" description="Helical" evidence="7">
    <location>
        <begin position="184"/>
        <end position="207"/>
    </location>
</feature>
<dbReference type="GO" id="GO:0009060">
    <property type="term" value="P:aerobic respiration"/>
    <property type="evidence" value="ECO:0007669"/>
    <property type="project" value="InterPro"/>
</dbReference>
<keyword evidence="3 6" id="KW-0812">Transmembrane</keyword>
<dbReference type="SUPFAM" id="SSF81442">
    <property type="entry name" value="Cytochrome c oxidase subunit I-like"/>
    <property type="match status" value="1"/>
</dbReference>
<evidence type="ECO:0000256" key="4">
    <source>
        <dbReference type="ARBA" id="ARBA00022989"/>
    </source>
</evidence>
<feature type="transmembrane region" description="Helical" evidence="7">
    <location>
        <begin position="153"/>
        <end position="172"/>
    </location>
</feature>
<feature type="transmembrane region" description="Helical" evidence="7">
    <location>
        <begin position="363"/>
        <end position="385"/>
    </location>
</feature>
<feature type="transmembrane region" description="Helical" evidence="7">
    <location>
        <begin position="248"/>
        <end position="275"/>
    </location>
</feature>
<keyword evidence="6" id="KW-0813">Transport</keyword>
<dbReference type="AlphaFoldDB" id="A0A4R9I5R4"/>
<dbReference type="GO" id="GO:0016020">
    <property type="term" value="C:membrane"/>
    <property type="evidence" value="ECO:0007669"/>
    <property type="project" value="UniProtKB-SubCell"/>
</dbReference>
<name>A0A4R9I5R4_9LEPT</name>
<evidence type="ECO:0000256" key="7">
    <source>
        <dbReference type="SAM" id="Phobius"/>
    </source>
</evidence>
<feature type="domain" description="Cytochrome oxidase subunit I profile" evidence="8">
    <location>
        <begin position="8"/>
        <end position="449"/>
    </location>
</feature>
<dbReference type="GO" id="GO:0004129">
    <property type="term" value="F:cytochrome-c oxidase activity"/>
    <property type="evidence" value="ECO:0007669"/>
    <property type="project" value="InterPro"/>
</dbReference>
<feature type="transmembrane region" description="Helical" evidence="7">
    <location>
        <begin position="12"/>
        <end position="37"/>
    </location>
</feature>
<dbReference type="GO" id="GO:0022904">
    <property type="term" value="P:respiratory electron transport chain"/>
    <property type="evidence" value="ECO:0007669"/>
    <property type="project" value="TreeGrafter"/>
</dbReference>
<dbReference type="PANTHER" id="PTHR10422:SF43">
    <property type="entry name" value="NITRIC OXIDE REDUCTASE SUBUNIT B"/>
    <property type="match status" value="1"/>
</dbReference>
<comment type="similarity">
    <text evidence="6">Belongs to the heme-copper respiratory oxidase family.</text>
</comment>
<dbReference type="PANTHER" id="PTHR10422">
    <property type="entry name" value="CYTOCHROME C OXIDASE SUBUNIT 1"/>
    <property type="match status" value="1"/>
</dbReference>
<dbReference type="Pfam" id="PF00115">
    <property type="entry name" value="COX1"/>
    <property type="match status" value="1"/>
</dbReference>
<protein>
    <submittedName>
        <fullName evidence="9">Nitric-oxide reductase large subunit</fullName>
    </submittedName>
</protein>
<feature type="transmembrane region" description="Helical" evidence="7">
    <location>
        <begin position="122"/>
        <end position="141"/>
    </location>
</feature>
<comment type="caution">
    <text evidence="9">The sequence shown here is derived from an EMBL/GenBank/DDBJ whole genome shotgun (WGS) entry which is preliminary data.</text>
</comment>
<evidence type="ECO:0000313" key="10">
    <source>
        <dbReference type="Proteomes" id="UP000298009"/>
    </source>
</evidence>
<keyword evidence="6" id="KW-0249">Electron transport</keyword>
<keyword evidence="6" id="KW-0408">Iron</keyword>
<keyword evidence="4 7" id="KW-1133">Transmembrane helix</keyword>
<evidence type="ECO:0000256" key="3">
    <source>
        <dbReference type="ARBA" id="ARBA00022692"/>
    </source>
</evidence>
<evidence type="ECO:0000256" key="5">
    <source>
        <dbReference type="ARBA" id="ARBA00023136"/>
    </source>
</evidence>
<dbReference type="PROSITE" id="PS00077">
    <property type="entry name" value="COX1_CUB"/>
    <property type="match status" value="1"/>
</dbReference>
<dbReference type="InterPro" id="IPR023616">
    <property type="entry name" value="Cyt_c_oxase-like_su1_dom"/>
</dbReference>
<dbReference type="InterPro" id="IPR023615">
    <property type="entry name" value="Cyt_c_Oxase_su1_BS"/>
</dbReference>
<reference evidence="9" key="1">
    <citation type="journal article" date="2019" name="PLoS Negl. Trop. Dis.">
        <title>Revisiting the worldwide diversity of Leptospira species in the environment.</title>
        <authorList>
            <person name="Vincent A.T."/>
            <person name="Schiettekatte O."/>
            <person name="Bourhy P."/>
            <person name="Veyrier F.J."/>
            <person name="Picardeau M."/>
        </authorList>
    </citation>
    <scope>NUCLEOTIDE SEQUENCE [LARGE SCALE GENOMIC DNA]</scope>
    <source>
        <strain evidence="9">201800287</strain>
    </source>
</reference>
<organism evidence="9 10">
    <name type="scientific">Leptospira noumeaensis</name>
    <dbReference type="NCBI Taxonomy" id="2484964"/>
    <lineage>
        <taxon>Bacteria</taxon>
        <taxon>Pseudomonadati</taxon>
        <taxon>Spirochaetota</taxon>
        <taxon>Spirochaetia</taxon>
        <taxon>Leptospirales</taxon>
        <taxon>Leptospiraceae</taxon>
        <taxon>Leptospira</taxon>
    </lineage>
</organism>
<gene>
    <name evidence="9" type="ORF">EHQ24_08775</name>
</gene>
<feature type="transmembrane region" description="Helical" evidence="7">
    <location>
        <begin position="330"/>
        <end position="351"/>
    </location>
</feature>
<evidence type="ECO:0000256" key="2">
    <source>
        <dbReference type="ARBA" id="ARBA00022660"/>
    </source>
</evidence>
<evidence type="ECO:0000256" key="1">
    <source>
        <dbReference type="ARBA" id="ARBA00004141"/>
    </source>
</evidence>
<dbReference type="InterPro" id="IPR036927">
    <property type="entry name" value="Cyt_c_oxase-like_su1_sf"/>
</dbReference>
<dbReference type="GO" id="GO:0020037">
    <property type="term" value="F:heme binding"/>
    <property type="evidence" value="ECO:0007669"/>
    <property type="project" value="InterPro"/>
</dbReference>
<dbReference type="GO" id="GO:0015990">
    <property type="term" value="P:electron transport coupled proton transport"/>
    <property type="evidence" value="ECO:0007669"/>
    <property type="project" value="TreeGrafter"/>
</dbReference>
<evidence type="ECO:0000259" key="8">
    <source>
        <dbReference type="PROSITE" id="PS50855"/>
    </source>
</evidence>
<feature type="transmembrane region" description="Helical" evidence="7">
    <location>
        <begin position="219"/>
        <end position="242"/>
    </location>
</feature>
<dbReference type="OrthoDB" id="9767153at2"/>
<dbReference type="InterPro" id="IPR000883">
    <property type="entry name" value="Cyt_C_Oxase_1"/>
</dbReference>
<dbReference type="Proteomes" id="UP000298009">
    <property type="component" value="Unassembled WGS sequence"/>
</dbReference>
<dbReference type="EMBL" id="RQFK01000026">
    <property type="protein sequence ID" value="TGK81405.1"/>
    <property type="molecule type" value="Genomic_DNA"/>
</dbReference>
<sequence>MRFQSQKVAYWFFATCMLLLSLQIVYGFIMGFARIGLDGLHDFIPFNTARATHTNLLVVWLLTGFMGAAYYIIPEESDRELYSVKLAYIQLLSWVVVGVIAIIGFHFNWWEGRKFLEIPRPLDYLVVVNVLTFLFNIAMTIWQAKKRSTTQLVLFFGLLCAALLYLPGMIYFDNQTLDSYFRWWVVHLWVEGVWELIMGGILAFLLIKLTGVDREVIEKWLYVVVGLTFLSGILGTGHHYYWIGTPKYWLMIGGIFSALEPLAFLGMAIWALNMYRKKGKNHPNKIALYWTLGSAMMSFIGAGFLGFAHTWPSVNQWTHGTLITAMHGHLAFWGAYAMLVLAVISYAMPNLTGRKLFTGMSGYLAFWASNIGMLGMTGALAVAGITQVYLERKLGMDFLVVQKEIIFHFIGMLLAATLFTVGIAYFIVDFIRHGLPSNEAVGKNLGDLD</sequence>
<feature type="transmembrane region" description="Helical" evidence="7">
    <location>
        <begin position="405"/>
        <end position="428"/>
    </location>
</feature>
<proteinExistence type="inferred from homology"/>
<feature type="transmembrane region" description="Helical" evidence="7">
    <location>
        <begin position="57"/>
        <end position="74"/>
    </location>
</feature>
<feature type="transmembrane region" description="Helical" evidence="7">
    <location>
        <begin position="86"/>
        <end position="110"/>
    </location>
</feature>
<feature type="transmembrane region" description="Helical" evidence="7">
    <location>
        <begin position="287"/>
        <end position="310"/>
    </location>
</feature>
<evidence type="ECO:0000313" key="9">
    <source>
        <dbReference type="EMBL" id="TGK81405.1"/>
    </source>
</evidence>
<keyword evidence="6" id="KW-0349">Heme</keyword>
<keyword evidence="6" id="KW-0479">Metal-binding</keyword>
<accession>A0A4R9I5R4</accession>
<dbReference type="Gene3D" id="1.20.210.10">
    <property type="entry name" value="Cytochrome c oxidase-like, subunit I domain"/>
    <property type="match status" value="1"/>
</dbReference>
<keyword evidence="10" id="KW-1185">Reference proteome</keyword>
<keyword evidence="2 6" id="KW-0679">Respiratory chain</keyword>
<evidence type="ECO:0000256" key="6">
    <source>
        <dbReference type="RuleBase" id="RU000370"/>
    </source>
</evidence>
<keyword evidence="5 7" id="KW-0472">Membrane</keyword>
<dbReference type="PROSITE" id="PS50855">
    <property type="entry name" value="COX1"/>
    <property type="match status" value="1"/>
</dbReference>
<dbReference type="RefSeq" id="WP_135601294.1">
    <property type="nucleotide sequence ID" value="NZ_RQFK01000026.1"/>
</dbReference>